<dbReference type="SMART" id="SM00415">
    <property type="entry name" value="HSF"/>
    <property type="match status" value="1"/>
</dbReference>
<protein>
    <recommendedName>
        <fullName evidence="6">HSF-type DNA-binding domain-containing protein</fullName>
    </recommendedName>
</protein>
<dbReference type="OrthoDB" id="60033at2759"/>
<dbReference type="GO" id="GO:0003700">
    <property type="term" value="F:DNA-binding transcription factor activity"/>
    <property type="evidence" value="ECO:0007669"/>
    <property type="project" value="InterPro"/>
</dbReference>
<evidence type="ECO:0000256" key="1">
    <source>
        <dbReference type="ARBA" id="ARBA00004123"/>
    </source>
</evidence>
<dbReference type="InterPro" id="IPR000232">
    <property type="entry name" value="HSF_DNA-bd"/>
</dbReference>
<dbReference type="AlphaFoldDB" id="A0A9W8LNB1"/>
<gene>
    <name evidence="7" type="ORF">H4R18_000158</name>
</gene>
<dbReference type="EMBL" id="JANBUL010000004">
    <property type="protein sequence ID" value="KAJ2786126.1"/>
    <property type="molecule type" value="Genomic_DNA"/>
</dbReference>
<evidence type="ECO:0000256" key="5">
    <source>
        <dbReference type="RuleBase" id="RU004020"/>
    </source>
</evidence>
<dbReference type="Proteomes" id="UP001140217">
    <property type="component" value="Unassembled WGS sequence"/>
</dbReference>
<keyword evidence="8" id="KW-1185">Reference proteome</keyword>
<keyword evidence="3" id="KW-0238">DNA-binding</keyword>
<evidence type="ECO:0000313" key="7">
    <source>
        <dbReference type="EMBL" id="KAJ2786126.1"/>
    </source>
</evidence>
<dbReference type="PANTHER" id="PTHR10015">
    <property type="entry name" value="HEAT SHOCK TRANSCRIPTION FACTOR"/>
    <property type="match status" value="1"/>
</dbReference>
<comment type="caution">
    <text evidence="7">The sequence shown here is derived from an EMBL/GenBank/DDBJ whole genome shotgun (WGS) entry which is preliminary data.</text>
</comment>
<evidence type="ECO:0000256" key="3">
    <source>
        <dbReference type="ARBA" id="ARBA00023125"/>
    </source>
</evidence>
<feature type="domain" description="HSF-type DNA-binding" evidence="6">
    <location>
        <begin position="1"/>
        <end position="72"/>
    </location>
</feature>
<evidence type="ECO:0000259" key="6">
    <source>
        <dbReference type="SMART" id="SM00415"/>
    </source>
</evidence>
<dbReference type="PANTHER" id="PTHR10015:SF427">
    <property type="entry name" value="HEAT SHOCK FACTOR PROTEIN"/>
    <property type="match status" value="1"/>
</dbReference>
<evidence type="ECO:0000313" key="8">
    <source>
        <dbReference type="Proteomes" id="UP001140217"/>
    </source>
</evidence>
<evidence type="ECO:0000256" key="2">
    <source>
        <dbReference type="ARBA" id="ARBA00006403"/>
    </source>
</evidence>
<dbReference type="InterPro" id="IPR036390">
    <property type="entry name" value="WH_DNA-bd_sf"/>
</dbReference>
<reference evidence="7" key="1">
    <citation type="submission" date="2022-07" db="EMBL/GenBank/DDBJ databases">
        <title>Phylogenomic reconstructions and comparative analyses of Kickxellomycotina fungi.</title>
        <authorList>
            <person name="Reynolds N.K."/>
            <person name="Stajich J.E."/>
            <person name="Barry K."/>
            <person name="Grigoriev I.V."/>
            <person name="Crous P."/>
            <person name="Smith M.E."/>
        </authorList>
    </citation>
    <scope>NUCLEOTIDE SEQUENCE</scope>
    <source>
        <strain evidence="7">NBRC 105414</strain>
    </source>
</reference>
<evidence type="ECO:0000256" key="4">
    <source>
        <dbReference type="ARBA" id="ARBA00023242"/>
    </source>
</evidence>
<accession>A0A9W8LNB1</accession>
<dbReference type="Pfam" id="PF00447">
    <property type="entry name" value="HSF_DNA-bind"/>
    <property type="match status" value="1"/>
</dbReference>
<comment type="similarity">
    <text evidence="2 5">Belongs to the HSF family.</text>
</comment>
<dbReference type="Gene3D" id="1.10.10.10">
    <property type="entry name" value="Winged helix-like DNA-binding domain superfamily/Winged helix DNA-binding domain"/>
    <property type="match status" value="1"/>
</dbReference>
<proteinExistence type="inferred from homology"/>
<comment type="subcellular location">
    <subcellularLocation>
        <location evidence="1">Nucleus</location>
    </subcellularLocation>
</comment>
<dbReference type="GO" id="GO:0043565">
    <property type="term" value="F:sequence-specific DNA binding"/>
    <property type="evidence" value="ECO:0007669"/>
    <property type="project" value="InterPro"/>
</dbReference>
<keyword evidence="4" id="KW-0539">Nucleus</keyword>
<dbReference type="SUPFAM" id="SSF46785">
    <property type="entry name" value="Winged helix' DNA-binding domain"/>
    <property type="match status" value="1"/>
</dbReference>
<organism evidence="7 8">
    <name type="scientific">Coemansia javaensis</name>
    <dbReference type="NCBI Taxonomy" id="2761396"/>
    <lineage>
        <taxon>Eukaryota</taxon>
        <taxon>Fungi</taxon>
        <taxon>Fungi incertae sedis</taxon>
        <taxon>Zoopagomycota</taxon>
        <taxon>Kickxellomycotina</taxon>
        <taxon>Kickxellomycetes</taxon>
        <taxon>Kickxellales</taxon>
        <taxon>Kickxellaceae</taxon>
        <taxon>Coemansia</taxon>
    </lineage>
</organism>
<dbReference type="GO" id="GO:0005634">
    <property type="term" value="C:nucleus"/>
    <property type="evidence" value="ECO:0007669"/>
    <property type="project" value="UniProtKB-SubCell"/>
</dbReference>
<dbReference type="InterPro" id="IPR036388">
    <property type="entry name" value="WH-like_DNA-bd_sf"/>
</dbReference>
<name>A0A9W8LNB1_9FUNG</name>
<sequence>MVIADEDAVEREVLPNHFSRPSFNSFTRQLYHYGLRRTTDNRRERRPGGYCEFENPHFKRGRRDLVRKVRRVQTPRRTVAMSITQRIQQNSLRDYAADAPQTAAAAWARSLDVVSVSAGYR</sequence>